<dbReference type="STRING" id="685588.A0A067SBT9"/>
<feature type="compositionally biased region" description="Polar residues" evidence="1">
    <location>
        <begin position="19"/>
        <end position="47"/>
    </location>
</feature>
<feature type="compositionally biased region" description="Low complexity" evidence="1">
    <location>
        <begin position="167"/>
        <end position="176"/>
    </location>
</feature>
<feature type="compositionally biased region" description="Low complexity" evidence="1">
    <location>
        <begin position="128"/>
        <end position="140"/>
    </location>
</feature>
<feature type="compositionally biased region" description="Acidic residues" evidence="1">
    <location>
        <begin position="369"/>
        <end position="378"/>
    </location>
</feature>
<dbReference type="OrthoDB" id="3249923at2759"/>
<dbReference type="AlphaFoldDB" id="A0A067SBT9"/>
<accession>A0A067SBT9</accession>
<reference evidence="3" key="1">
    <citation type="journal article" date="2014" name="Proc. Natl. Acad. Sci. U.S.A.">
        <title>Extensive sampling of basidiomycete genomes demonstrates inadequacy of the white-rot/brown-rot paradigm for wood decay fungi.</title>
        <authorList>
            <person name="Riley R."/>
            <person name="Salamov A.A."/>
            <person name="Brown D.W."/>
            <person name="Nagy L.G."/>
            <person name="Floudas D."/>
            <person name="Held B.W."/>
            <person name="Levasseur A."/>
            <person name="Lombard V."/>
            <person name="Morin E."/>
            <person name="Otillar R."/>
            <person name="Lindquist E.A."/>
            <person name="Sun H."/>
            <person name="LaButti K.M."/>
            <person name="Schmutz J."/>
            <person name="Jabbour D."/>
            <person name="Luo H."/>
            <person name="Baker S.E."/>
            <person name="Pisabarro A.G."/>
            <person name="Walton J.D."/>
            <person name="Blanchette R.A."/>
            <person name="Henrissat B."/>
            <person name="Martin F."/>
            <person name="Cullen D."/>
            <person name="Hibbett D.S."/>
            <person name="Grigoriev I.V."/>
        </authorList>
    </citation>
    <scope>NUCLEOTIDE SEQUENCE [LARGE SCALE GENOMIC DNA]</scope>
    <source>
        <strain evidence="3">CBS 339.88</strain>
    </source>
</reference>
<dbReference type="Proteomes" id="UP000027222">
    <property type="component" value="Unassembled WGS sequence"/>
</dbReference>
<dbReference type="EMBL" id="KL142408">
    <property type="protein sequence ID" value="KDR68380.1"/>
    <property type="molecule type" value="Genomic_DNA"/>
</dbReference>
<protein>
    <submittedName>
        <fullName evidence="2">Uncharacterized protein</fullName>
    </submittedName>
</protein>
<feature type="compositionally biased region" description="Low complexity" evidence="1">
    <location>
        <begin position="632"/>
        <end position="675"/>
    </location>
</feature>
<feature type="region of interest" description="Disordered" evidence="1">
    <location>
        <begin position="295"/>
        <end position="388"/>
    </location>
</feature>
<evidence type="ECO:0000313" key="2">
    <source>
        <dbReference type="EMBL" id="KDR68380.1"/>
    </source>
</evidence>
<evidence type="ECO:0000256" key="1">
    <source>
        <dbReference type="SAM" id="MobiDB-lite"/>
    </source>
</evidence>
<sequence>MSNDDQRRGIRLGAATGRDPQSSQEPGLNQTMRPPTVPTVASSSNDVLPSDQPKVPEPKARKTGQNNSARRPEFPSISRASASGSAIGNTVVEPTNEAPAARVGISTKSTSRKGWGSTSVGSSTRPVATAARSTSISARTDGITQSTPTRVRFVQRKSPPGSPPPQSSRQKSSKTPGRLSIGQPARISSQNSTPAENTTRRHSLHAIAPLAPSTGVLLQTKTYKPLVPIWRQLDDEYAERVYKRDRDGNVVGFAKRISSARGRRAPANDPNVIRLGVNDPNHVGAVISPKLKLRIRGQPVVSDSDSDDDARRYSPQPRLVNSNVVGGQKALKKSAARKIESVDTSSSGSDDDDDKSMRSSSGRSSTQVDELDSDQYDQEPDHAPEDVEMEDADPPEIVLLDSPPRITAPLPNIRPAVEEPPVDRTEPSDELIAAVEALTLSAIRMQKTSCLPFLLRNLRKGFLKRCSRLLVPIYPIDQEIELHVHYESAGGAVYQTEVSDWQCPLCDLLGILPTREMLDCHLRWDHPEVYCEWHEMDDHESDCWKLQLVIPEIEETVELTPLADELDIKPRIEQAQTPGMADFSSPFPSVSLSPPSARRSLVPDSSTPTHAPKMEASGTRIVLHKLEPEAPRPATATPSQRSATASTRRSQSTTASTTTASTSATVRRPRSSASRYPTPPPPDNPLGPAVQPPYLPAKSDYGGPTVHYSCRPGGPCLFDLLGTLPMEPFGLLDWEVLDREDEIYESDDVREEYKVMHALWARWIVLNRNKFIANYLKGVKSFIDDYWKIIHKAAGWDALRYFLFIFLANQFLNGHEVGQVLLHYEDLTGMEFWYN</sequence>
<feature type="region of interest" description="Disordered" evidence="1">
    <location>
        <begin position="578"/>
        <end position="696"/>
    </location>
</feature>
<dbReference type="HOGENOM" id="CLU_340106_0_0_1"/>
<feature type="compositionally biased region" description="Low complexity" evidence="1">
    <location>
        <begin position="358"/>
        <end position="368"/>
    </location>
</feature>
<gene>
    <name evidence="2" type="ORF">GALMADRAFT_161032</name>
</gene>
<name>A0A067SBT9_GALM3</name>
<feature type="compositionally biased region" description="Low complexity" evidence="1">
    <location>
        <begin position="76"/>
        <end position="88"/>
    </location>
</feature>
<feature type="region of interest" description="Disordered" evidence="1">
    <location>
        <begin position="1"/>
        <end position="201"/>
    </location>
</feature>
<feature type="compositionally biased region" description="Polar residues" evidence="1">
    <location>
        <begin position="116"/>
        <end position="126"/>
    </location>
</feature>
<organism evidence="2 3">
    <name type="scientific">Galerina marginata (strain CBS 339.88)</name>
    <dbReference type="NCBI Taxonomy" id="685588"/>
    <lineage>
        <taxon>Eukaryota</taxon>
        <taxon>Fungi</taxon>
        <taxon>Dikarya</taxon>
        <taxon>Basidiomycota</taxon>
        <taxon>Agaricomycotina</taxon>
        <taxon>Agaricomycetes</taxon>
        <taxon>Agaricomycetidae</taxon>
        <taxon>Agaricales</taxon>
        <taxon>Agaricineae</taxon>
        <taxon>Strophariaceae</taxon>
        <taxon>Galerina</taxon>
    </lineage>
</organism>
<evidence type="ECO:0000313" key="3">
    <source>
        <dbReference type="Proteomes" id="UP000027222"/>
    </source>
</evidence>
<keyword evidence="3" id="KW-1185">Reference proteome</keyword>
<feature type="compositionally biased region" description="Pro residues" evidence="1">
    <location>
        <begin position="677"/>
        <end position="695"/>
    </location>
</feature>
<proteinExistence type="predicted"/>
<feature type="compositionally biased region" description="Polar residues" evidence="1">
    <location>
        <begin position="186"/>
        <end position="197"/>
    </location>
</feature>
<feature type="compositionally biased region" description="Low complexity" evidence="1">
    <location>
        <begin position="584"/>
        <end position="596"/>
    </location>
</feature>